<evidence type="ECO:0000259" key="3">
    <source>
        <dbReference type="PROSITE" id="PS51900"/>
    </source>
</evidence>
<dbReference type="EMBL" id="BSVB01000001">
    <property type="protein sequence ID" value="GMA94751.1"/>
    <property type="molecule type" value="Genomic_DNA"/>
</dbReference>
<protein>
    <recommendedName>
        <fullName evidence="3">Core-binding (CB) domain-containing protein</fullName>
    </recommendedName>
</protein>
<sequence>MATIEPYDTNGGRRYRVRYRKPDNSQTDKRGFKTKREAELFLAEIAIGRSAGTFIDPALARATIATVGDAWLASRSGLKPSSLAVMESAWRLHVRPHWGSVQIGKVRRSDIEAWVVELRRPDRGRPLSPATIHRCHGILSAVLEAAVRDRKISNNPARGSGCRLVSAGNTITFPTRRFSGSPLNRDRGER</sequence>
<dbReference type="Pfam" id="PF14657">
    <property type="entry name" value="Arm-DNA-bind_4"/>
    <property type="match status" value="1"/>
</dbReference>
<dbReference type="SUPFAM" id="SSF56349">
    <property type="entry name" value="DNA breaking-rejoining enzymes"/>
    <property type="match status" value="1"/>
</dbReference>
<dbReference type="Gene3D" id="1.10.150.130">
    <property type="match status" value="1"/>
</dbReference>
<reference evidence="5" key="1">
    <citation type="journal article" date="2019" name="Int. J. Syst. Evol. Microbiol.">
        <title>The Global Catalogue of Microorganisms (GCM) 10K type strain sequencing project: providing services to taxonomists for standard genome sequencing and annotation.</title>
        <authorList>
            <consortium name="The Broad Institute Genomics Platform"/>
            <consortium name="The Broad Institute Genome Sequencing Center for Infectious Disease"/>
            <person name="Wu L."/>
            <person name="Ma J."/>
        </authorList>
    </citation>
    <scope>NUCLEOTIDE SEQUENCE [LARGE SCALE GENOMIC DNA]</scope>
    <source>
        <strain evidence="5">NBRC 108894</strain>
    </source>
</reference>
<comment type="caution">
    <text evidence="4">The sequence shown here is derived from an EMBL/GenBank/DDBJ whole genome shotgun (WGS) entry which is preliminary data.</text>
</comment>
<organism evidence="4 5">
    <name type="scientific">Pseudolysinimonas kribbensis</name>
    <dbReference type="NCBI Taxonomy" id="433641"/>
    <lineage>
        <taxon>Bacteria</taxon>
        <taxon>Bacillati</taxon>
        <taxon>Actinomycetota</taxon>
        <taxon>Actinomycetes</taxon>
        <taxon>Micrococcales</taxon>
        <taxon>Microbacteriaceae</taxon>
        <taxon>Pseudolysinimonas</taxon>
    </lineage>
</organism>
<keyword evidence="5" id="KW-1185">Reference proteome</keyword>
<accession>A0ABQ6K2B8</accession>
<evidence type="ECO:0000256" key="1">
    <source>
        <dbReference type="ARBA" id="ARBA00023125"/>
    </source>
</evidence>
<feature type="domain" description="Core-binding (CB)" evidence="3">
    <location>
        <begin position="62"/>
        <end position="147"/>
    </location>
</feature>
<dbReference type="PROSITE" id="PS51900">
    <property type="entry name" value="CB"/>
    <property type="match status" value="1"/>
</dbReference>
<name>A0ABQ6K2B8_9MICO</name>
<dbReference type="InterPro" id="IPR010998">
    <property type="entry name" value="Integrase_recombinase_N"/>
</dbReference>
<gene>
    <name evidence="4" type="ORF">GCM10025881_15750</name>
</gene>
<dbReference type="InterPro" id="IPR028259">
    <property type="entry name" value="AP2-like_int_N"/>
</dbReference>
<dbReference type="InterPro" id="IPR011010">
    <property type="entry name" value="DNA_brk_join_enz"/>
</dbReference>
<evidence type="ECO:0000313" key="4">
    <source>
        <dbReference type="EMBL" id="GMA94751.1"/>
    </source>
</evidence>
<proteinExistence type="predicted"/>
<dbReference type="InterPro" id="IPR044068">
    <property type="entry name" value="CB"/>
</dbReference>
<keyword evidence="1 2" id="KW-0238">DNA-binding</keyword>
<evidence type="ECO:0000313" key="5">
    <source>
        <dbReference type="Proteomes" id="UP001157034"/>
    </source>
</evidence>
<evidence type="ECO:0000256" key="2">
    <source>
        <dbReference type="PROSITE-ProRule" id="PRU01248"/>
    </source>
</evidence>
<dbReference type="Proteomes" id="UP001157034">
    <property type="component" value="Unassembled WGS sequence"/>
</dbReference>